<proteinExistence type="predicted"/>
<reference evidence="2 3" key="1">
    <citation type="journal article" date="2021" name="Elife">
        <title>Chloroplast acquisition without the gene transfer in kleptoplastic sea slugs, Plakobranchus ocellatus.</title>
        <authorList>
            <person name="Maeda T."/>
            <person name="Takahashi S."/>
            <person name="Yoshida T."/>
            <person name="Shimamura S."/>
            <person name="Takaki Y."/>
            <person name="Nagai Y."/>
            <person name="Toyoda A."/>
            <person name="Suzuki Y."/>
            <person name="Arimoto A."/>
            <person name="Ishii H."/>
            <person name="Satoh N."/>
            <person name="Nishiyama T."/>
            <person name="Hasebe M."/>
            <person name="Maruyama T."/>
            <person name="Minagawa J."/>
            <person name="Obokata J."/>
            <person name="Shigenobu S."/>
        </authorList>
    </citation>
    <scope>NUCLEOTIDE SEQUENCE [LARGE SCALE GENOMIC DNA]</scope>
</reference>
<accession>A0AAV4GTS7</accession>
<evidence type="ECO:0008006" key="4">
    <source>
        <dbReference type="Google" id="ProtNLM"/>
    </source>
</evidence>
<protein>
    <recommendedName>
        <fullName evidence="4">G-protein coupled receptors family 1 profile domain-containing protein</fullName>
    </recommendedName>
</protein>
<feature type="compositionally biased region" description="Low complexity" evidence="1">
    <location>
        <begin position="68"/>
        <end position="93"/>
    </location>
</feature>
<evidence type="ECO:0000256" key="1">
    <source>
        <dbReference type="SAM" id="MobiDB-lite"/>
    </source>
</evidence>
<dbReference type="AlphaFoldDB" id="A0AAV4GTS7"/>
<organism evidence="2 3">
    <name type="scientific">Elysia marginata</name>
    <dbReference type="NCBI Taxonomy" id="1093978"/>
    <lineage>
        <taxon>Eukaryota</taxon>
        <taxon>Metazoa</taxon>
        <taxon>Spiralia</taxon>
        <taxon>Lophotrochozoa</taxon>
        <taxon>Mollusca</taxon>
        <taxon>Gastropoda</taxon>
        <taxon>Heterobranchia</taxon>
        <taxon>Euthyneura</taxon>
        <taxon>Panpulmonata</taxon>
        <taxon>Sacoglossa</taxon>
        <taxon>Placobranchoidea</taxon>
        <taxon>Plakobranchidae</taxon>
        <taxon>Elysia</taxon>
    </lineage>
</organism>
<keyword evidence="3" id="KW-1185">Reference proteome</keyword>
<sequence>MNEMLNSGRAIPPGGVEDKLDLWSLRLACLNQILDPWVYIISRVTCCKSQRDSAKEPLRSASQARSISPTSTPSHIRRSTITSSSSPHAPSSPQWSRKQRSIVSRTLVAIRVLFKMRKPGKQYSVSHPAKDPEMTSVAPLRSSAPVLSLAESSVSSRCDVSTRMDDDGIC</sequence>
<feature type="region of interest" description="Disordered" evidence="1">
    <location>
        <begin position="54"/>
        <end position="98"/>
    </location>
</feature>
<name>A0AAV4GTS7_9GAST</name>
<dbReference type="Proteomes" id="UP000762676">
    <property type="component" value="Unassembled WGS sequence"/>
</dbReference>
<dbReference type="EMBL" id="BMAT01001619">
    <property type="protein sequence ID" value="GFR89277.1"/>
    <property type="molecule type" value="Genomic_DNA"/>
</dbReference>
<gene>
    <name evidence="2" type="ORF">ElyMa_000790600</name>
</gene>
<evidence type="ECO:0000313" key="3">
    <source>
        <dbReference type="Proteomes" id="UP000762676"/>
    </source>
</evidence>
<comment type="caution">
    <text evidence="2">The sequence shown here is derived from an EMBL/GenBank/DDBJ whole genome shotgun (WGS) entry which is preliminary data.</text>
</comment>
<evidence type="ECO:0000313" key="2">
    <source>
        <dbReference type="EMBL" id="GFR89277.1"/>
    </source>
</evidence>